<dbReference type="InterPro" id="IPR000073">
    <property type="entry name" value="AB_hydrolase_1"/>
</dbReference>
<comment type="similarity">
    <text evidence="1">Belongs to the peptidase S33 family.</text>
</comment>
<protein>
    <submittedName>
        <fullName evidence="5">Alpha/beta hydrolase</fullName>
    </submittedName>
</protein>
<feature type="signal peptide" evidence="3">
    <location>
        <begin position="1"/>
        <end position="28"/>
    </location>
</feature>
<dbReference type="PANTHER" id="PTHR43248">
    <property type="entry name" value="2-SUCCINYL-6-HYDROXY-2,4-CYCLOHEXADIENE-1-CARBOXYLATE SYNTHASE"/>
    <property type="match status" value="1"/>
</dbReference>
<comment type="caution">
    <text evidence="5">The sequence shown here is derived from an EMBL/GenBank/DDBJ whole genome shotgun (WGS) entry which is preliminary data.</text>
</comment>
<dbReference type="InterPro" id="IPR051601">
    <property type="entry name" value="Serine_prot/Carboxylest_S33"/>
</dbReference>
<name>A0ABP5RQ98_9ACTN</name>
<dbReference type="Pfam" id="PF00561">
    <property type="entry name" value="Abhydrolase_1"/>
    <property type="match status" value="1"/>
</dbReference>
<dbReference type="Gene3D" id="3.40.50.1820">
    <property type="entry name" value="alpha/beta hydrolase"/>
    <property type="match status" value="1"/>
</dbReference>
<accession>A0ABP5RQ98</accession>
<dbReference type="SUPFAM" id="SSF53474">
    <property type="entry name" value="alpha/beta-Hydrolases"/>
    <property type="match status" value="1"/>
</dbReference>
<evidence type="ECO:0000259" key="4">
    <source>
        <dbReference type="Pfam" id="PF00561"/>
    </source>
</evidence>
<dbReference type="Proteomes" id="UP001500305">
    <property type="component" value="Unassembled WGS sequence"/>
</dbReference>
<reference evidence="6" key="1">
    <citation type="journal article" date="2019" name="Int. J. Syst. Evol. Microbiol.">
        <title>The Global Catalogue of Microorganisms (GCM) 10K type strain sequencing project: providing services to taxonomists for standard genome sequencing and annotation.</title>
        <authorList>
            <consortium name="The Broad Institute Genomics Platform"/>
            <consortium name="The Broad Institute Genome Sequencing Center for Infectious Disease"/>
            <person name="Wu L."/>
            <person name="Ma J."/>
        </authorList>
    </citation>
    <scope>NUCLEOTIDE SEQUENCE [LARGE SCALE GENOMIC DNA]</scope>
    <source>
        <strain evidence="6">JCM 7356</strain>
    </source>
</reference>
<sequence>MRHRKTTRAALCALAAVGLLTPSATAQAAPAAARKASTAPGITWERCAGTDESDTVRCGAISLPLDWSRPGSPERTEVRVARLPAADPGRRVGTLFFNPGGPGDGEVGYLLDGRARQQYFPAALRERFDIVAVDPRGTGTNPPLHCRMPIDPAVSRFPADRAAAADLVRSNRRLGTACARAGGPLVEHLDTGTIARDMDAVRASLGERRISFLGISYGSMVAQSYAELFPGRVRAMVVDGVVDRALPWQRMAVLDAAAVEDGVGRFAQWSAGHPESALHGQDVSAFLPTLLRRADAGEIKDGERPARAEEIAQAVNSGLQMPAFYPMLATALRRTAETGSLAPLGPLTPAQNPEYPAYRSIVCQDVPVPAGAEAALPELARRVREAAPTLRGYSEFWDIASGCAGWPGQSCWTPHGWRVPADFPPVLLLSGAHDVATPPAFAESVRRALPGSRLLRWEGDGHTAWANSPATVDAAVGYLADLAVPPTAS</sequence>
<keyword evidence="6" id="KW-1185">Reference proteome</keyword>
<evidence type="ECO:0000256" key="1">
    <source>
        <dbReference type="ARBA" id="ARBA00010088"/>
    </source>
</evidence>
<evidence type="ECO:0000256" key="3">
    <source>
        <dbReference type="SAM" id="SignalP"/>
    </source>
</evidence>
<dbReference type="RefSeq" id="WP_344639578.1">
    <property type="nucleotide sequence ID" value="NZ_BAAATR010000033.1"/>
</dbReference>
<dbReference type="EMBL" id="BAAATR010000033">
    <property type="protein sequence ID" value="GAA2266331.1"/>
    <property type="molecule type" value="Genomic_DNA"/>
</dbReference>
<organism evidence="5 6">
    <name type="scientific">Kitasatospora cystarginea</name>
    <dbReference type="NCBI Taxonomy" id="58350"/>
    <lineage>
        <taxon>Bacteria</taxon>
        <taxon>Bacillati</taxon>
        <taxon>Actinomycetota</taxon>
        <taxon>Actinomycetes</taxon>
        <taxon>Kitasatosporales</taxon>
        <taxon>Streptomycetaceae</taxon>
        <taxon>Kitasatospora</taxon>
    </lineage>
</organism>
<dbReference type="GO" id="GO:0016787">
    <property type="term" value="F:hydrolase activity"/>
    <property type="evidence" value="ECO:0007669"/>
    <property type="project" value="UniProtKB-KW"/>
</dbReference>
<evidence type="ECO:0000313" key="5">
    <source>
        <dbReference type="EMBL" id="GAA2266331.1"/>
    </source>
</evidence>
<evidence type="ECO:0000313" key="6">
    <source>
        <dbReference type="Proteomes" id="UP001500305"/>
    </source>
</evidence>
<dbReference type="InterPro" id="IPR029058">
    <property type="entry name" value="AB_hydrolase_fold"/>
</dbReference>
<dbReference type="PANTHER" id="PTHR43248:SF25">
    <property type="entry name" value="AB HYDROLASE-1 DOMAIN-CONTAINING PROTEIN-RELATED"/>
    <property type="match status" value="1"/>
</dbReference>
<feature type="domain" description="AB hydrolase-1" evidence="4">
    <location>
        <begin position="94"/>
        <end position="463"/>
    </location>
</feature>
<keyword evidence="2 5" id="KW-0378">Hydrolase</keyword>
<evidence type="ECO:0000256" key="2">
    <source>
        <dbReference type="ARBA" id="ARBA00022801"/>
    </source>
</evidence>
<feature type="chain" id="PRO_5046653876" evidence="3">
    <location>
        <begin position="29"/>
        <end position="489"/>
    </location>
</feature>
<proteinExistence type="inferred from homology"/>
<keyword evidence="3" id="KW-0732">Signal</keyword>
<gene>
    <name evidence="5" type="ORF">GCM10010430_59190</name>
</gene>